<protein>
    <submittedName>
        <fullName evidence="1">Molybdenum cofactor biosynthesis protein D2 / thiamineS</fullName>
    </submittedName>
</protein>
<dbReference type="SUPFAM" id="SSF54285">
    <property type="entry name" value="MoaD/ThiS"/>
    <property type="match status" value="1"/>
</dbReference>
<dbReference type="InterPro" id="IPR003749">
    <property type="entry name" value="ThiS/MoaD-like"/>
</dbReference>
<dbReference type="EMBL" id="BRVS01000003">
    <property type="protein sequence ID" value="GLB66313.1"/>
    <property type="molecule type" value="Genomic_DNA"/>
</dbReference>
<organism evidence="1 2">
    <name type="scientific">Arthrobacter mangrovi</name>
    <dbReference type="NCBI Taxonomy" id="2966350"/>
    <lineage>
        <taxon>Bacteria</taxon>
        <taxon>Bacillati</taxon>
        <taxon>Actinomycetota</taxon>
        <taxon>Actinomycetes</taxon>
        <taxon>Micrococcales</taxon>
        <taxon>Micrococcaceae</taxon>
        <taxon>Arthrobacter</taxon>
    </lineage>
</organism>
<dbReference type="Gene3D" id="3.10.20.30">
    <property type="match status" value="1"/>
</dbReference>
<name>A0ABQ5MQR6_9MICC</name>
<dbReference type="Pfam" id="PF02597">
    <property type="entry name" value="ThiS"/>
    <property type="match status" value="1"/>
</dbReference>
<reference evidence="1 2" key="1">
    <citation type="journal article" date="2023" name="Int. J. Syst. Evol. Microbiol.">
        <title>Arthrobacter mangrovi sp. nov., an actinobacterium isolated from the rhizosphere of a mangrove.</title>
        <authorList>
            <person name="Hamada M."/>
            <person name="Saitou S."/>
            <person name="Enomoto N."/>
            <person name="Nanri K."/>
            <person name="Hidaka K."/>
            <person name="Miura T."/>
            <person name="Tamura T."/>
        </authorList>
    </citation>
    <scope>NUCLEOTIDE SEQUENCE [LARGE SCALE GENOMIC DNA]</scope>
    <source>
        <strain evidence="1 2">NBRC 112813</strain>
    </source>
</reference>
<evidence type="ECO:0000313" key="2">
    <source>
        <dbReference type="Proteomes" id="UP001209654"/>
    </source>
</evidence>
<keyword evidence="2" id="KW-1185">Reference proteome</keyword>
<dbReference type="InterPro" id="IPR012675">
    <property type="entry name" value="Beta-grasp_dom_sf"/>
</dbReference>
<dbReference type="InterPro" id="IPR016155">
    <property type="entry name" value="Mopterin_synth/thiamin_S_b"/>
</dbReference>
<accession>A0ABQ5MQR6</accession>
<sequence>MIIRYFGAAQAAAGTGEETLDLPNGSTLGELLRLLAERHAAPASSGAPELAAVINRSSFLVNELAARDRAMKLIDADTIDILPPFAGG</sequence>
<comment type="caution">
    <text evidence="1">The sequence shown here is derived from an EMBL/GenBank/DDBJ whole genome shotgun (WGS) entry which is preliminary data.</text>
</comment>
<evidence type="ECO:0000313" key="1">
    <source>
        <dbReference type="EMBL" id="GLB66313.1"/>
    </source>
</evidence>
<dbReference type="RefSeq" id="WP_264794478.1">
    <property type="nucleotide sequence ID" value="NZ_BRVS01000003.1"/>
</dbReference>
<gene>
    <name evidence="1" type="ORF">AHIS1636_07520</name>
</gene>
<dbReference type="Proteomes" id="UP001209654">
    <property type="component" value="Unassembled WGS sequence"/>
</dbReference>
<proteinExistence type="predicted"/>